<dbReference type="GO" id="GO:0016788">
    <property type="term" value="F:hydrolase activity, acting on ester bonds"/>
    <property type="evidence" value="ECO:0007669"/>
    <property type="project" value="UniProtKB-ARBA"/>
</dbReference>
<feature type="domain" description="LamG-like jellyroll fold" evidence="4">
    <location>
        <begin position="475"/>
        <end position="640"/>
    </location>
</feature>
<name>A0A4R7RTD2_9BACT</name>
<keyword evidence="2" id="KW-1015">Disulfide bond</keyword>
<evidence type="ECO:0000256" key="1">
    <source>
        <dbReference type="ARBA" id="ARBA00022729"/>
    </source>
</evidence>
<reference evidence="5 6" key="1">
    <citation type="submission" date="2019-03" db="EMBL/GenBank/DDBJ databases">
        <title>Genomic Encyclopedia of Archaeal and Bacterial Type Strains, Phase II (KMG-II): from individual species to whole genera.</title>
        <authorList>
            <person name="Goeker M."/>
        </authorList>
    </citation>
    <scope>NUCLEOTIDE SEQUENCE [LARGE SCALE GENOMIC DNA]</scope>
    <source>
        <strain evidence="5 6">ATCC 25309</strain>
    </source>
</reference>
<dbReference type="SUPFAM" id="SSF49899">
    <property type="entry name" value="Concanavalin A-like lectins/glucanases"/>
    <property type="match status" value="1"/>
</dbReference>
<dbReference type="InterPro" id="IPR036514">
    <property type="entry name" value="SGNH_hydro_sf"/>
</dbReference>
<keyword evidence="6" id="KW-1185">Reference proteome</keyword>
<keyword evidence="5" id="KW-0430">Lectin</keyword>
<dbReference type="Pfam" id="PF13385">
    <property type="entry name" value="Laminin_G_3"/>
    <property type="match status" value="1"/>
</dbReference>
<sequence length="653" mass="71713">MAEPAPLDFMAILPRFRVPTMSPLYPLAKVARTVPCAESRSEAPESSKDPTCRRSSVGLSSFLPQRPRAGTARTPFLFATLTFVLLAQACGLAAEPKTVRILTIGNSFSRNATNHLDDLAKAGGHTLIHTPIVVGGASLELHSEKAIAHAKDPKDKAGLYTNGRSLVQQLKAEKWDYVTIQQASIKSHDFATYQPHASRLWEIIQKNAPSAKLLVHQTWAYRKDDPRFTKPNNEVNGPTTQAEMYRRLSAAYATLTKELGARRLPVGDAMYQADTDAKWGYQTDTSFDFKTAKYPALPNQKHSLHAGWSWKVPKTSKDGKKVLGMDGHHAGIAGEYLGACVWYEVLFDESAVGNSYIPKGMEVDYARFLQETAHRAVVKAAGKAPKSGTSKATPASADTVLKMKGLVAFWDFQEAAGQPRVAKGSEPYSLQEMKGPIQRTDDGVFGPWSVDIKRGQWLMIPRAQVGALDIHGKDAKVTVVAWVKRQAKDSWQAIAGVWDETRKKRQYCLFLNAPRGTKADEMKRYPLANRIHGHVSAIGGPTPGDDFCITYSSGATEIPMKKWVCLVMQYTGKESRVYVNGKLDVLEQYNPFPYPDGLYDGGKEGADFTVGAVHRGGTWGNFFGGQLGGLAVYDRALTDAELKRLAGLTPQPQ</sequence>
<proteinExistence type="predicted"/>
<dbReference type="Proteomes" id="UP000295662">
    <property type="component" value="Unassembled WGS sequence"/>
</dbReference>
<dbReference type="InterPro" id="IPR032616">
    <property type="entry name" value="DUF4886"/>
</dbReference>
<dbReference type="InterPro" id="IPR006558">
    <property type="entry name" value="LamG-like"/>
</dbReference>
<accession>A0A4R7RTD2</accession>
<protein>
    <submittedName>
        <fullName evidence="5">Concanavalin A-like lectin/glucanase superfamily protein</fullName>
    </submittedName>
</protein>
<evidence type="ECO:0000259" key="4">
    <source>
        <dbReference type="SMART" id="SM00560"/>
    </source>
</evidence>
<dbReference type="Gene3D" id="3.40.50.1110">
    <property type="entry name" value="SGNH hydrolase"/>
    <property type="match status" value="1"/>
</dbReference>
<evidence type="ECO:0000313" key="5">
    <source>
        <dbReference type="EMBL" id="TDU68045.1"/>
    </source>
</evidence>
<comment type="caution">
    <text evidence="5">The sequence shown here is derived from an EMBL/GenBank/DDBJ whole genome shotgun (WGS) entry which is preliminary data.</text>
</comment>
<evidence type="ECO:0000256" key="3">
    <source>
        <dbReference type="SAM" id="MobiDB-lite"/>
    </source>
</evidence>
<dbReference type="InterPro" id="IPR013320">
    <property type="entry name" value="ConA-like_dom_sf"/>
</dbReference>
<feature type="compositionally biased region" description="Basic and acidic residues" evidence="3">
    <location>
        <begin position="39"/>
        <end position="52"/>
    </location>
</feature>
<dbReference type="GO" id="GO:0030246">
    <property type="term" value="F:carbohydrate binding"/>
    <property type="evidence" value="ECO:0007669"/>
    <property type="project" value="UniProtKB-KW"/>
</dbReference>
<keyword evidence="1" id="KW-0732">Signal</keyword>
<dbReference type="SMART" id="SM00560">
    <property type="entry name" value="LamGL"/>
    <property type="match status" value="1"/>
</dbReference>
<evidence type="ECO:0000313" key="6">
    <source>
        <dbReference type="Proteomes" id="UP000295662"/>
    </source>
</evidence>
<evidence type="ECO:0000256" key="2">
    <source>
        <dbReference type="ARBA" id="ARBA00023157"/>
    </source>
</evidence>
<dbReference type="AlphaFoldDB" id="A0A4R7RTD2"/>
<feature type="region of interest" description="Disordered" evidence="3">
    <location>
        <begin position="38"/>
        <end position="58"/>
    </location>
</feature>
<gene>
    <name evidence="5" type="ORF">EI77_03162</name>
</gene>
<dbReference type="Pfam" id="PF16227">
    <property type="entry name" value="DUF4886"/>
    <property type="match status" value="1"/>
</dbReference>
<dbReference type="Gene3D" id="2.60.120.200">
    <property type="match status" value="1"/>
</dbReference>
<dbReference type="EMBL" id="SOCA01000006">
    <property type="protein sequence ID" value="TDU68045.1"/>
    <property type="molecule type" value="Genomic_DNA"/>
</dbReference>
<organism evidence="5 6">
    <name type="scientific">Prosthecobacter fusiformis</name>
    <dbReference type="NCBI Taxonomy" id="48464"/>
    <lineage>
        <taxon>Bacteria</taxon>
        <taxon>Pseudomonadati</taxon>
        <taxon>Verrucomicrobiota</taxon>
        <taxon>Verrucomicrobiia</taxon>
        <taxon>Verrucomicrobiales</taxon>
        <taxon>Verrucomicrobiaceae</taxon>
        <taxon>Prosthecobacter</taxon>
    </lineage>
</organism>